<keyword evidence="5" id="KW-1185">Reference proteome</keyword>
<name>A0ABU9ANX5_PSEA5</name>
<dbReference type="RefSeq" id="WP_083276263.1">
    <property type="nucleotide sequence ID" value="NZ_BAAAOD010000026.1"/>
</dbReference>
<evidence type="ECO:0000256" key="2">
    <source>
        <dbReference type="SAM" id="MobiDB-lite"/>
    </source>
</evidence>
<comment type="similarity">
    <text evidence="1">Belongs to the amidase family.</text>
</comment>
<dbReference type="Proteomes" id="UP001367513">
    <property type="component" value="Unassembled WGS sequence"/>
</dbReference>
<evidence type="ECO:0000259" key="3">
    <source>
        <dbReference type="Pfam" id="PF01425"/>
    </source>
</evidence>
<evidence type="ECO:0000313" key="5">
    <source>
        <dbReference type="Proteomes" id="UP001367513"/>
    </source>
</evidence>
<dbReference type="InterPro" id="IPR000120">
    <property type="entry name" value="Amidase"/>
</dbReference>
<dbReference type="Gene3D" id="3.90.1300.10">
    <property type="entry name" value="Amidase signature (AS) domain"/>
    <property type="match status" value="1"/>
</dbReference>
<accession>A0ABU9ANX5</accession>
<sequence length="394" mass="40753">MRQTEAALIRGDTATTHHTADKQAPAAAAIEQARRLDPALRAFLSIGLDTGAPPHPGDTAESPLDGLPITVKGERGARLPGVQGLLRAGAVPIGATTVPRGRRGYQTWGYTDRGPTRNPWRSDLSPGGSSAGAAAAVAAGIVPLSCGSDGAGSVRIPAAWCHVIGFKPSTGRAPTSDPTGLAVPGVLVREPALLRPWAAAVLLDWSLHAAMSETPLAAAGWSATLGFAGPHLDPEVAEIAERAAQALCARAGLALSRPGVHLTDPESAWMTLRSSTSSAADRRLAQRTRHDNNNRLAELLQNFDLLMTPTTPGRAHGHDGPGAHLSVALTWGINLSGHPAVSVPAGFTADGCPVGLQIIARPRGDELLLQLLENHVPPAPIAPLAQQAMTNLEP</sequence>
<feature type="region of interest" description="Disordered" evidence="2">
    <location>
        <begin position="1"/>
        <end position="23"/>
    </location>
</feature>
<protein>
    <submittedName>
        <fullName evidence="4">Amidase</fullName>
    </submittedName>
</protein>
<organism evidence="4 5">
    <name type="scientific">Pseudonocardia alni subsp. carboxydivorans</name>
    <dbReference type="NCBI Taxonomy" id="415010"/>
    <lineage>
        <taxon>Bacteria</taxon>
        <taxon>Bacillati</taxon>
        <taxon>Actinomycetota</taxon>
        <taxon>Actinomycetes</taxon>
        <taxon>Pseudonocardiales</taxon>
        <taxon>Pseudonocardiaceae</taxon>
        <taxon>Pseudonocardia</taxon>
    </lineage>
</organism>
<dbReference type="InterPro" id="IPR036928">
    <property type="entry name" value="AS_sf"/>
</dbReference>
<dbReference type="InterPro" id="IPR023631">
    <property type="entry name" value="Amidase_dom"/>
</dbReference>
<dbReference type="PANTHER" id="PTHR11895:SF7">
    <property type="entry name" value="GLUTAMYL-TRNA(GLN) AMIDOTRANSFERASE SUBUNIT A, MITOCHONDRIAL"/>
    <property type="match status" value="1"/>
</dbReference>
<proteinExistence type="inferred from homology"/>
<dbReference type="Pfam" id="PF01425">
    <property type="entry name" value="Amidase"/>
    <property type="match status" value="2"/>
</dbReference>
<gene>
    <name evidence="4" type="ORF">WG925_25675</name>
</gene>
<evidence type="ECO:0000313" key="4">
    <source>
        <dbReference type="EMBL" id="MEK6467140.1"/>
    </source>
</evidence>
<dbReference type="SUPFAM" id="SSF75304">
    <property type="entry name" value="Amidase signature (AS) enzymes"/>
    <property type="match status" value="1"/>
</dbReference>
<feature type="domain" description="Amidase" evidence="3">
    <location>
        <begin position="82"/>
        <end position="177"/>
    </location>
</feature>
<evidence type="ECO:0000256" key="1">
    <source>
        <dbReference type="ARBA" id="ARBA00009199"/>
    </source>
</evidence>
<feature type="domain" description="Amidase" evidence="3">
    <location>
        <begin position="273"/>
        <end position="369"/>
    </location>
</feature>
<dbReference type="EMBL" id="JBBPIX010000021">
    <property type="protein sequence ID" value="MEK6467140.1"/>
    <property type="molecule type" value="Genomic_DNA"/>
</dbReference>
<reference evidence="4 5" key="1">
    <citation type="submission" date="2024-03" db="EMBL/GenBank/DDBJ databases">
        <title>Draft genome sequence of Pseudonocardia carboxydivorans JCM 14827.</title>
        <authorList>
            <person name="Duangmal K."/>
        </authorList>
    </citation>
    <scope>NUCLEOTIDE SEQUENCE [LARGE SCALE GENOMIC DNA]</scope>
    <source>
        <strain evidence="4 5">JCM 14827</strain>
    </source>
</reference>
<dbReference type="PANTHER" id="PTHR11895">
    <property type="entry name" value="TRANSAMIDASE"/>
    <property type="match status" value="1"/>
</dbReference>
<comment type="caution">
    <text evidence="4">The sequence shown here is derived from an EMBL/GenBank/DDBJ whole genome shotgun (WGS) entry which is preliminary data.</text>
</comment>